<reference evidence="1 2" key="1">
    <citation type="submission" date="2023-02" db="EMBL/GenBank/DDBJ databases">
        <title>LHISI_Scaffold_Assembly.</title>
        <authorList>
            <person name="Stuart O.P."/>
            <person name="Cleave R."/>
            <person name="Magrath M.J.L."/>
            <person name="Mikheyev A.S."/>
        </authorList>
    </citation>
    <scope>NUCLEOTIDE SEQUENCE [LARGE SCALE GENOMIC DNA]</scope>
    <source>
        <strain evidence="1">Daus_M_001</strain>
        <tissue evidence="1">Leg muscle</tissue>
    </source>
</reference>
<dbReference type="Proteomes" id="UP001159363">
    <property type="component" value="Chromosome 2"/>
</dbReference>
<evidence type="ECO:0000313" key="1">
    <source>
        <dbReference type="EMBL" id="KAJ8892420.1"/>
    </source>
</evidence>
<organism evidence="1 2">
    <name type="scientific">Dryococelus australis</name>
    <dbReference type="NCBI Taxonomy" id="614101"/>
    <lineage>
        <taxon>Eukaryota</taxon>
        <taxon>Metazoa</taxon>
        <taxon>Ecdysozoa</taxon>
        <taxon>Arthropoda</taxon>
        <taxon>Hexapoda</taxon>
        <taxon>Insecta</taxon>
        <taxon>Pterygota</taxon>
        <taxon>Neoptera</taxon>
        <taxon>Polyneoptera</taxon>
        <taxon>Phasmatodea</taxon>
        <taxon>Verophasmatodea</taxon>
        <taxon>Anareolatae</taxon>
        <taxon>Phasmatidae</taxon>
        <taxon>Eurycanthinae</taxon>
        <taxon>Dryococelus</taxon>
    </lineage>
</organism>
<name>A0ABQ9I835_9NEOP</name>
<sequence length="437" mass="48184">MFRLQQARSGAAVTRYHSHETCFYTRRVTGNVRAIWKSIPERGRRTFALQEELGNNLHCHMYSAFVLALACCGILHLSHTAMEQVELSDDKEAMESTCSEYWEMAMVSCLRLENMLFTQIHCSNACRSLRKQTDLIAPALLPRHHPPTASTYTVGGRGGVAVRQLSSQQGEPGSTFDEFDPGFSHLGIVADDAAGRWVISGISCFPHNCIPAPIHIHLVSPASALKTSLLKAAQIYAIHAQNNDFALKPSVQAVSAKQGGWKKGGEEVAVRDEEKEGIGPGTEKEVLSRDITPKLASVLRRYTRALLGAAGIADNLIGLCWDCWEQWKREGAQILRIGSARTRRTTKRKVRLIAREARTAPEASSAIPVRTRVTTKVRYTPGQRLARSGDGVLDEHGSVAIIASACLRRHTREKQLQSTPPSGLFANLRFVVLGKEE</sequence>
<proteinExistence type="predicted"/>
<gene>
    <name evidence="1" type="ORF">PR048_005000</name>
</gene>
<comment type="caution">
    <text evidence="1">The sequence shown here is derived from an EMBL/GenBank/DDBJ whole genome shotgun (WGS) entry which is preliminary data.</text>
</comment>
<dbReference type="EMBL" id="JARBHB010000002">
    <property type="protein sequence ID" value="KAJ8892420.1"/>
    <property type="molecule type" value="Genomic_DNA"/>
</dbReference>
<keyword evidence="2" id="KW-1185">Reference proteome</keyword>
<evidence type="ECO:0000313" key="2">
    <source>
        <dbReference type="Proteomes" id="UP001159363"/>
    </source>
</evidence>
<protein>
    <submittedName>
        <fullName evidence="1">Uncharacterized protein</fullName>
    </submittedName>
</protein>
<accession>A0ABQ9I835</accession>